<dbReference type="Proteomes" id="UP000234323">
    <property type="component" value="Unassembled WGS sequence"/>
</dbReference>
<reference evidence="1 2" key="1">
    <citation type="submission" date="2015-10" db="EMBL/GenBank/DDBJ databases">
        <title>Genome analyses suggest a sexual origin of heterokaryosis in a supposedly ancient asexual fungus.</title>
        <authorList>
            <person name="Ropars J."/>
            <person name="Sedzielewska K."/>
            <person name="Noel J."/>
            <person name="Charron P."/>
            <person name="Farinelli L."/>
            <person name="Marton T."/>
            <person name="Kruger M."/>
            <person name="Pelin A."/>
            <person name="Brachmann A."/>
            <person name="Corradi N."/>
        </authorList>
    </citation>
    <scope>NUCLEOTIDE SEQUENCE [LARGE SCALE GENOMIC DNA]</scope>
    <source>
        <strain evidence="1 2">A4</strain>
    </source>
</reference>
<dbReference type="EMBL" id="LLXI01000006">
    <property type="protein sequence ID" value="PKY37598.1"/>
    <property type="molecule type" value="Genomic_DNA"/>
</dbReference>
<keyword evidence="2" id="KW-1185">Reference proteome</keyword>
<protein>
    <submittedName>
        <fullName evidence="1">Uncharacterized protein</fullName>
    </submittedName>
</protein>
<sequence length="177" mass="21056">MELTERELLVQQLNFDWNSSNKNCKMFPHCFHVNSQETYQPSYDKQRPRTMDDLLSQSNFLSNYLSQPNIVELQNKERADKNICSSCNHQNKPVNDFNLSKLFDCVLAPSIVDYNKLLTRIDNILNHFTTLHNQHHDYIMNIKEELNNFRETMTNQINMHEKALEKRVEEIFARSCK</sequence>
<comment type="caution">
    <text evidence="1">The sequence shown here is derived from an EMBL/GenBank/DDBJ whole genome shotgun (WGS) entry which is preliminary data.</text>
</comment>
<dbReference type="VEuPathDB" id="FungiDB:FUN_023413"/>
<gene>
    <name evidence="1" type="ORF">RhiirA4_438784</name>
</gene>
<dbReference type="VEuPathDB" id="FungiDB:RhiirA1_534427"/>
<dbReference type="VEuPathDB" id="FungiDB:RhiirFUN_001518"/>
<name>A0A2I1FT90_9GLOM</name>
<evidence type="ECO:0000313" key="1">
    <source>
        <dbReference type="EMBL" id="PKY37598.1"/>
    </source>
</evidence>
<proteinExistence type="predicted"/>
<evidence type="ECO:0000313" key="2">
    <source>
        <dbReference type="Proteomes" id="UP000234323"/>
    </source>
</evidence>
<organism evidence="1 2">
    <name type="scientific">Rhizophagus irregularis</name>
    <dbReference type="NCBI Taxonomy" id="588596"/>
    <lineage>
        <taxon>Eukaryota</taxon>
        <taxon>Fungi</taxon>
        <taxon>Fungi incertae sedis</taxon>
        <taxon>Mucoromycota</taxon>
        <taxon>Glomeromycotina</taxon>
        <taxon>Glomeromycetes</taxon>
        <taxon>Glomerales</taxon>
        <taxon>Glomeraceae</taxon>
        <taxon>Rhizophagus</taxon>
    </lineage>
</organism>
<accession>A0A2I1FT90</accession>
<dbReference type="AlphaFoldDB" id="A0A2I1FT90"/>